<dbReference type="AlphaFoldDB" id="A0A7S1T1C7"/>
<evidence type="ECO:0000256" key="1">
    <source>
        <dbReference type="SAM" id="Coils"/>
    </source>
</evidence>
<reference evidence="3" key="1">
    <citation type="submission" date="2021-01" db="EMBL/GenBank/DDBJ databases">
        <authorList>
            <person name="Corre E."/>
            <person name="Pelletier E."/>
            <person name="Niang G."/>
            <person name="Scheremetjew M."/>
            <person name="Finn R."/>
            <person name="Kale V."/>
            <person name="Holt S."/>
            <person name="Cochrane G."/>
            <person name="Meng A."/>
            <person name="Brown T."/>
            <person name="Cohen L."/>
        </authorList>
    </citation>
    <scope>NUCLEOTIDE SEQUENCE</scope>
    <source>
        <strain evidence="3">PLY429</strain>
    </source>
</reference>
<proteinExistence type="predicted"/>
<dbReference type="GO" id="GO:0005829">
    <property type="term" value="C:cytosol"/>
    <property type="evidence" value="ECO:0007669"/>
    <property type="project" value="TreeGrafter"/>
</dbReference>
<organism evidence="3">
    <name type="scientific">Tetraselmis chuii</name>
    <dbReference type="NCBI Taxonomy" id="63592"/>
    <lineage>
        <taxon>Eukaryota</taxon>
        <taxon>Viridiplantae</taxon>
        <taxon>Chlorophyta</taxon>
        <taxon>core chlorophytes</taxon>
        <taxon>Chlorodendrophyceae</taxon>
        <taxon>Chlorodendrales</taxon>
        <taxon>Chlorodendraceae</taxon>
        <taxon>Tetraselmis</taxon>
    </lineage>
</organism>
<dbReference type="GO" id="GO:0008929">
    <property type="term" value="F:methylglyoxal synthase activity"/>
    <property type="evidence" value="ECO:0007669"/>
    <property type="project" value="InterPro"/>
</dbReference>
<name>A0A7S1T1C7_9CHLO</name>
<dbReference type="SUPFAM" id="SSF111331">
    <property type="entry name" value="NAD kinase/diacylglycerol kinase-like"/>
    <property type="match status" value="1"/>
</dbReference>
<dbReference type="Pfam" id="PF00781">
    <property type="entry name" value="DAGK_cat"/>
    <property type="match status" value="1"/>
</dbReference>
<sequence length="291" mass="31694">MGIIPRGTANAFASALGIPSHLTSLDYIREACEVILRGNQRVVDAAWATGEWGKWPLTLLLGIGLEAETVDMADRDMKNKLGVLAYMFAGMQAITREGAMFELRVELGDSRFETTKSYAVTVANIAPATSVLSQGLGQVIPDDGLLEIMAFVGNEKERAMAGIFDLAVKQILFKSAVGEENLESVMGVRSDKIKVTADPPQKVVVDGEILGNTPVEVEVVPGGLVVLAPLPNEEEEKLRALQALRAELERLEQFIEQNGSRGILEKRAAAIREQLEEYPDLMEKSVEKSWG</sequence>
<dbReference type="GO" id="GO:0019242">
    <property type="term" value="P:methylglyoxal biosynthetic process"/>
    <property type="evidence" value="ECO:0007669"/>
    <property type="project" value="InterPro"/>
</dbReference>
<dbReference type="InterPro" id="IPR045540">
    <property type="entry name" value="YegS/DAGK_C"/>
</dbReference>
<dbReference type="PANTHER" id="PTHR30492:SF0">
    <property type="entry name" value="METHYLGLYOXAL SYNTHASE"/>
    <property type="match status" value="1"/>
</dbReference>
<feature type="coiled-coil region" evidence="1">
    <location>
        <begin position="234"/>
        <end position="261"/>
    </location>
</feature>
<feature type="domain" description="DAGKc" evidence="2">
    <location>
        <begin position="1"/>
        <end position="53"/>
    </location>
</feature>
<dbReference type="PROSITE" id="PS50146">
    <property type="entry name" value="DAGK"/>
    <property type="match status" value="1"/>
</dbReference>
<keyword evidence="1" id="KW-0175">Coiled coil</keyword>
<dbReference type="InterPro" id="IPR016064">
    <property type="entry name" value="NAD/diacylglycerol_kinase_sf"/>
</dbReference>
<gene>
    <name evidence="3" type="ORF">TCHU04912_LOCUS17653</name>
</gene>
<accession>A0A7S1T1C7</accession>
<evidence type="ECO:0000259" key="2">
    <source>
        <dbReference type="PROSITE" id="PS50146"/>
    </source>
</evidence>
<dbReference type="Gene3D" id="3.40.50.10330">
    <property type="entry name" value="Probable inorganic polyphosphate/atp-NAD kinase, domain 1"/>
    <property type="match status" value="1"/>
</dbReference>
<dbReference type="InterPro" id="IPR017438">
    <property type="entry name" value="ATP-NAD_kinase_N"/>
</dbReference>
<dbReference type="Gene3D" id="2.60.200.40">
    <property type="match status" value="1"/>
</dbReference>
<dbReference type="GO" id="GO:0016301">
    <property type="term" value="F:kinase activity"/>
    <property type="evidence" value="ECO:0007669"/>
    <property type="project" value="InterPro"/>
</dbReference>
<dbReference type="InterPro" id="IPR001206">
    <property type="entry name" value="Diacylglycerol_kinase_cat_dom"/>
</dbReference>
<protein>
    <recommendedName>
        <fullName evidence="2">DAGKc domain-containing protein</fullName>
    </recommendedName>
</protein>
<evidence type="ECO:0000313" key="3">
    <source>
        <dbReference type="EMBL" id="CAD9215413.1"/>
    </source>
</evidence>
<dbReference type="Pfam" id="PF19279">
    <property type="entry name" value="YegS_C"/>
    <property type="match status" value="1"/>
</dbReference>
<dbReference type="PANTHER" id="PTHR30492">
    <property type="entry name" value="METHYLGLYOXAL SYNTHASE"/>
    <property type="match status" value="1"/>
</dbReference>
<dbReference type="EMBL" id="HBGG01033713">
    <property type="protein sequence ID" value="CAD9215413.1"/>
    <property type="molecule type" value="Transcribed_RNA"/>
</dbReference>
<dbReference type="InterPro" id="IPR004363">
    <property type="entry name" value="Methylgl_synth"/>
</dbReference>